<comment type="caution">
    <text evidence="7">The sequence shown here is derived from an EMBL/GenBank/DDBJ whole genome shotgun (WGS) entry which is preliminary data.</text>
</comment>
<evidence type="ECO:0000313" key="8">
    <source>
        <dbReference type="Proteomes" id="UP000722791"/>
    </source>
</evidence>
<keyword evidence="3" id="KW-0819">tRNA processing</keyword>
<organism evidence="7 8">
    <name type="scientific">Volvox reticuliferus</name>
    <dbReference type="NCBI Taxonomy" id="1737510"/>
    <lineage>
        <taxon>Eukaryota</taxon>
        <taxon>Viridiplantae</taxon>
        <taxon>Chlorophyta</taxon>
        <taxon>core chlorophytes</taxon>
        <taxon>Chlorophyceae</taxon>
        <taxon>CS clade</taxon>
        <taxon>Chlamydomonadales</taxon>
        <taxon>Volvocaceae</taxon>
        <taxon>Volvox</taxon>
    </lineage>
</organism>
<dbReference type="SUPFAM" id="SSF143870">
    <property type="entry name" value="PF0523-like"/>
    <property type="match status" value="1"/>
</dbReference>
<dbReference type="PANTHER" id="PTHR15840:SF10">
    <property type="entry name" value="EKC_KEOPS COMPLEX SUBUNIT TPRKB"/>
    <property type="match status" value="1"/>
</dbReference>
<dbReference type="GO" id="GO:0002949">
    <property type="term" value="P:tRNA threonylcarbamoyladenosine modification"/>
    <property type="evidence" value="ECO:0007669"/>
    <property type="project" value="TreeGrafter"/>
</dbReference>
<reference evidence="7" key="1">
    <citation type="journal article" date="2021" name="Proc. Natl. Acad. Sci. U.S.A.">
        <title>Three genomes in the algal genus Volvox reveal the fate of a haploid sex-determining region after a transition to homothallism.</title>
        <authorList>
            <person name="Yamamoto K."/>
            <person name="Hamaji T."/>
            <person name="Kawai-Toyooka H."/>
            <person name="Matsuzaki R."/>
            <person name="Takahashi F."/>
            <person name="Nishimura Y."/>
            <person name="Kawachi M."/>
            <person name="Noguchi H."/>
            <person name="Minakuchi Y."/>
            <person name="Umen J.G."/>
            <person name="Toyoda A."/>
            <person name="Nozaki H."/>
        </authorList>
    </citation>
    <scope>NUCLEOTIDE SEQUENCE</scope>
    <source>
        <strain evidence="7">NIES-3785</strain>
        <strain evidence="6">NIES-3786</strain>
    </source>
</reference>
<dbReference type="EMBL" id="BNCP01000022">
    <property type="protein sequence ID" value="GIL81981.1"/>
    <property type="molecule type" value="Genomic_DNA"/>
</dbReference>
<dbReference type="EMBL" id="BNCQ01000002">
    <property type="protein sequence ID" value="GIL95535.1"/>
    <property type="molecule type" value="Genomic_DNA"/>
</dbReference>
<comment type="subcellular location">
    <subcellularLocation>
        <location evidence="1">Nucleus</location>
    </subcellularLocation>
</comment>
<dbReference type="GO" id="GO:0005634">
    <property type="term" value="C:nucleus"/>
    <property type="evidence" value="ECO:0007669"/>
    <property type="project" value="UniProtKB-SubCell"/>
</dbReference>
<dbReference type="PANTHER" id="PTHR15840">
    <property type="entry name" value="CGI-121 FAMILY MEMBER"/>
    <property type="match status" value="1"/>
</dbReference>
<evidence type="ECO:0000313" key="6">
    <source>
        <dbReference type="EMBL" id="GIL81981.1"/>
    </source>
</evidence>
<dbReference type="InterPro" id="IPR036504">
    <property type="entry name" value="CGI121/TPRKB_sf"/>
</dbReference>
<evidence type="ECO:0000256" key="4">
    <source>
        <dbReference type="ARBA" id="ARBA00023242"/>
    </source>
</evidence>
<evidence type="ECO:0000256" key="2">
    <source>
        <dbReference type="ARBA" id="ARBA00005546"/>
    </source>
</evidence>
<dbReference type="Proteomes" id="UP000747110">
    <property type="component" value="Unassembled WGS sequence"/>
</dbReference>
<dbReference type="Pfam" id="PF08617">
    <property type="entry name" value="CGI-121"/>
    <property type="match status" value="1"/>
</dbReference>
<comment type="similarity">
    <text evidence="2 5">Belongs to the CGI121/TPRKB family.</text>
</comment>
<dbReference type="GO" id="GO:0005829">
    <property type="term" value="C:cytosol"/>
    <property type="evidence" value="ECO:0007669"/>
    <property type="project" value="TreeGrafter"/>
</dbReference>
<evidence type="ECO:0008006" key="10">
    <source>
        <dbReference type="Google" id="ProtNLM"/>
    </source>
</evidence>
<accession>A0A8J4D7Y6</accession>
<dbReference type="GO" id="GO:0000408">
    <property type="term" value="C:EKC/KEOPS complex"/>
    <property type="evidence" value="ECO:0007669"/>
    <property type="project" value="TreeGrafter"/>
</dbReference>
<keyword evidence="4 5" id="KW-0539">Nucleus</keyword>
<evidence type="ECO:0000313" key="7">
    <source>
        <dbReference type="EMBL" id="GIL95535.1"/>
    </source>
</evidence>
<evidence type="ECO:0000256" key="3">
    <source>
        <dbReference type="ARBA" id="ARBA00022694"/>
    </source>
</evidence>
<dbReference type="OrthoDB" id="329139at2759"/>
<evidence type="ECO:0000256" key="5">
    <source>
        <dbReference type="RuleBase" id="RU004398"/>
    </source>
</evidence>
<dbReference type="Proteomes" id="UP000722791">
    <property type="component" value="Unassembled WGS sequence"/>
</dbReference>
<proteinExistence type="inferred from homology"/>
<gene>
    <name evidence="6" type="ORF">Vretifemale_10908</name>
    <name evidence="7" type="ORF">Vretimale_1546</name>
</gene>
<sequence>MSQSVLEFETFPGRTLTLALFKNCKNSKDVRAAIRDPTMTEFAYINAALIVDPFLVHLAGYRALAAESSGRLNSKSLHTELIYDISGTRHVAESLKRFGITDECKSLLVARFDCKPEELAALKSRIQGEEVPLSELASLADLNLIDKYYKLTKAELQVRSRADAAAFRIGAKDFL</sequence>
<dbReference type="InterPro" id="IPR013926">
    <property type="entry name" value="CGI121/TPRKB"/>
</dbReference>
<dbReference type="Gene3D" id="3.30.2380.10">
    <property type="entry name" value="CGI121/TPRKB"/>
    <property type="match status" value="1"/>
</dbReference>
<protein>
    <recommendedName>
        <fullName evidence="10">EKC/KEOPS complex subunit cgi121</fullName>
    </recommendedName>
</protein>
<name>A0A8J4D7Y6_9CHLO</name>
<evidence type="ECO:0000313" key="9">
    <source>
        <dbReference type="Proteomes" id="UP000747110"/>
    </source>
</evidence>
<keyword evidence="9" id="KW-1185">Reference proteome</keyword>
<dbReference type="AlphaFoldDB" id="A0A8J4D7Y6"/>
<evidence type="ECO:0000256" key="1">
    <source>
        <dbReference type="ARBA" id="ARBA00004123"/>
    </source>
</evidence>